<comment type="catalytic activity">
    <reaction evidence="1">
        <text>(7,8-dihydropterin-6-yl)methyl diphosphate + 4-aminobenzoate = 7,8-dihydropteroate + diphosphate</text>
        <dbReference type="Rhea" id="RHEA:19949"/>
        <dbReference type="ChEBI" id="CHEBI:17836"/>
        <dbReference type="ChEBI" id="CHEBI:17839"/>
        <dbReference type="ChEBI" id="CHEBI:33019"/>
        <dbReference type="ChEBI" id="CHEBI:72950"/>
        <dbReference type="EC" id="2.5.1.15"/>
    </reaction>
</comment>
<dbReference type="PANTHER" id="PTHR20941">
    <property type="entry name" value="FOLATE SYNTHESIS PROTEINS"/>
    <property type="match status" value="1"/>
</dbReference>
<evidence type="ECO:0000313" key="11">
    <source>
        <dbReference type="EMBL" id="MEX0409143.1"/>
    </source>
</evidence>
<name>A0ABV3SQR4_9HYPH</name>
<keyword evidence="5 9" id="KW-0808">Transferase</keyword>
<evidence type="ECO:0000256" key="8">
    <source>
        <dbReference type="ARBA" id="ARBA00022909"/>
    </source>
</evidence>
<keyword evidence="6 9" id="KW-0479">Metal-binding</keyword>
<dbReference type="GO" id="GO:0004156">
    <property type="term" value="F:dihydropteroate synthase activity"/>
    <property type="evidence" value="ECO:0007669"/>
    <property type="project" value="UniProtKB-EC"/>
</dbReference>
<gene>
    <name evidence="11" type="primary">folP</name>
    <name evidence="11" type="ORF">ABGN05_26215</name>
</gene>
<organism evidence="11 12">
    <name type="scientific">Aquibium pacificus</name>
    <dbReference type="NCBI Taxonomy" id="3153579"/>
    <lineage>
        <taxon>Bacteria</taxon>
        <taxon>Pseudomonadati</taxon>
        <taxon>Pseudomonadota</taxon>
        <taxon>Alphaproteobacteria</taxon>
        <taxon>Hyphomicrobiales</taxon>
        <taxon>Phyllobacteriaceae</taxon>
        <taxon>Aquibium</taxon>
    </lineage>
</organism>
<evidence type="ECO:0000256" key="1">
    <source>
        <dbReference type="ARBA" id="ARBA00000012"/>
    </source>
</evidence>
<dbReference type="InterPro" id="IPR011005">
    <property type="entry name" value="Dihydropteroate_synth-like_sf"/>
</dbReference>
<dbReference type="Pfam" id="PF00809">
    <property type="entry name" value="Pterin_bind"/>
    <property type="match status" value="1"/>
</dbReference>
<protein>
    <recommendedName>
        <fullName evidence="4 9">Dihydropteroate synthase</fullName>
        <shortName evidence="9">DHPS</shortName>
        <ecNumber evidence="4 9">2.5.1.15</ecNumber>
    </recommendedName>
    <alternativeName>
        <fullName evidence="9">Dihydropteroate pyrophosphorylase</fullName>
    </alternativeName>
</protein>
<dbReference type="CDD" id="cd00739">
    <property type="entry name" value="DHPS"/>
    <property type="match status" value="1"/>
</dbReference>
<dbReference type="PROSITE" id="PS00792">
    <property type="entry name" value="DHPS_1"/>
    <property type="match status" value="1"/>
</dbReference>
<dbReference type="PROSITE" id="PS50972">
    <property type="entry name" value="PTERIN_BINDING"/>
    <property type="match status" value="1"/>
</dbReference>
<evidence type="ECO:0000256" key="4">
    <source>
        <dbReference type="ARBA" id="ARBA00012458"/>
    </source>
</evidence>
<dbReference type="InterPro" id="IPR006390">
    <property type="entry name" value="DHP_synth_dom"/>
</dbReference>
<comment type="cofactor">
    <cofactor evidence="2 9">
        <name>Mg(2+)</name>
        <dbReference type="ChEBI" id="CHEBI:18420"/>
    </cofactor>
</comment>
<evidence type="ECO:0000259" key="10">
    <source>
        <dbReference type="PROSITE" id="PS50972"/>
    </source>
</evidence>
<comment type="function">
    <text evidence="9">Catalyzes the condensation of para-aminobenzoate (pABA) with 6-hydroxymethyl-7,8-dihydropterin diphosphate (DHPt-PP) to form 7,8-dihydropteroate (H2Pte), the immediate precursor of folate derivatives.</text>
</comment>
<feature type="domain" description="Pterin-binding" evidence="10">
    <location>
        <begin position="24"/>
        <end position="272"/>
    </location>
</feature>
<dbReference type="Gene3D" id="3.20.20.20">
    <property type="entry name" value="Dihydropteroate synthase-like"/>
    <property type="match status" value="1"/>
</dbReference>
<keyword evidence="12" id="KW-1185">Reference proteome</keyword>
<dbReference type="SUPFAM" id="SSF51717">
    <property type="entry name" value="Dihydropteroate synthetase-like"/>
    <property type="match status" value="1"/>
</dbReference>
<evidence type="ECO:0000256" key="5">
    <source>
        <dbReference type="ARBA" id="ARBA00022679"/>
    </source>
</evidence>
<dbReference type="InterPro" id="IPR045031">
    <property type="entry name" value="DHP_synth-like"/>
</dbReference>
<sequence>MTDWFSPRRWRLAHGRELVLGPKAVIMGILNVTPDSFSDGGRFLSASQAIEQAIAMSVQGAAIIDVGGESTRPGSAAVGSTEEQDRILPVIEALAARGDVLISIDTYRAESARVALNAGAHIVNDVWGLQRDLDLASICQAAGAGVVLMHNSRERRLELDPVADQHVFLDRSLNLAKDAGIEPDRIVLDPGFGFGKEKPELNFELMRRFEELHAFGFPLLAGTSRKRFIGHATGREAADRDAGTAATSAILRLKGAAIFRVHDVAMNIDALRVADAMLAAPAGA</sequence>
<keyword evidence="7 9" id="KW-0460">Magnesium</keyword>
<dbReference type="RefSeq" id="WP_367957000.1">
    <property type="nucleotide sequence ID" value="NZ_JBDPGJ010000008.1"/>
</dbReference>
<dbReference type="EMBL" id="JBDPGJ010000008">
    <property type="protein sequence ID" value="MEX0409143.1"/>
    <property type="molecule type" value="Genomic_DNA"/>
</dbReference>
<dbReference type="EC" id="2.5.1.15" evidence="4 9"/>
<dbReference type="NCBIfam" id="TIGR01496">
    <property type="entry name" value="DHPS"/>
    <property type="match status" value="1"/>
</dbReference>
<keyword evidence="8 9" id="KW-0289">Folate biosynthesis</keyword>
<evidence type="ECO:0000256" key="9">
    <source>
        <dbReference type="RuleBase" id="RU361205"/>
    </source>
</evidence>
<comment type="caution">
    <text evidence="11">The sequence shown here is derived from an EMBL/GenBank/DDBJ whole genome shotgun (WGS) entry which is preliminary data.</text>
</comment>
<dbReference type="InterPro" id="IPR000489">
    <property type="entry name" value="Pterin-binding_dom"/>
</dbReference>
<dbReference type="PANTHER" id="PTHR20941:SF1">
    <property type="entry name" value="FOLIC ACID SYNTHESIS PROTEIN FOL1"/>
    <property type="match status" value="1"/>
</dbReference>
<comment type="similarity">
    <text evidence="9">Belongs to the DHPS family.</text>
</comment>
<evidence type="ECO:0000256" key="3">
    <source>
        <dbReference type="ARBA" id="ARBA00004763"/>
    </source>
</evidence>
<evidence type="ECO:0000256" key="7">
    <source>
        <dbReference type="ARBA" id="ARBA00022842"/>
    </source>
</evidence>
<reference evidence="11 12" key="1">
    <citation type="submission" date="2024-05" db="EMBL/GenBank/DDBJ databases">
        <authorList>
            <person name="Jiang F."/>
        </authorList>
    </citation>
    <scope>NUCLEOTIDE SEQUENCE [LARGE SCALE GENOMIC DNA]</scope>
    <source>
        <strain evidence="11 12">LZ166</strain>
    </source>
</reference>
<accession>A0ABV3SQR4</accession>
<dbReference type="Proteomes" id="UP001556692">
    <property type="component" value="Unassembled WGS sequence"/>
</dbReference>
<dbReference type="PROSITE" id="PS00793">
    <property type="entry name" value="DHPS_2"/>
    <property type="match status" value="1"/>
</dbReference>
<evidence type="ECO:0000256" key="6">
    <source>
        <dbReference type="ARBA" id="ARBA00022723"/>
    </source>
</evidence>
<comment type="pathway">
    <text evidence="3 9">Cofactor biosynthesis; tetrahydrofolate biosynthesis; 7,8-dihydrofolate from 2-amino-4-hydroxy-6-hydroxymethyl-7,8-dihydropteridine diphosphate and 4-aminobenzoate: step 1/2.</text>
</comment>
<evidence type="ECO:0000313" key="12">
    <source>
        <dbReference type="Proteomes" id="UP001556692"/>
    </source>
</evidence>
<proteinExistence type="inferred from homology"/>
<evidence type="ECO:0000256" key="2">
    <source>
        <dbReference type="ARBA" id="ARBA00001946"/>
    </source>
</evidence>